<dbReference type="Pfam" id="PF13578">
    <property type="entry name" value="Methyltransf_24"/>
    <property type="match status" value="1"/>
</dbReference>
<evidence type="ECO:0000313" key="4">
    <source>
        <dbReference type="Proteomes" id="UP000256485"/>
    </source>
</evidence>
<dbReference type="Gene3D" id="3.40.50.150">
    <property type="entry name" value="Vaccinia Virus protein VP39"/>
    <property type="match status" value="1"/>
</dbReference>
<dbReference type="InterPro" id="IPR029063">
    <property type="entry name" value="SAM-dependent_MTases_sf"/>
</dbReference>
<keyword evidence="3" id="KW-0808">Transferase</keyword>
<feature type="compositionally biased region" description="Basic and acidic residues" evidence="1">
    <location>
        <begin position="368"/>
        <end position="379"/>
    </location>
</feature>
<evidence type="ECO:0000256" key="2">
    <source>
        <dbReference type="SAM" id="Phobius"/>
    </source>
</evidence>
<dbReference type="GO" id="GO:0032259">
    <property type="term" value="P:methylation"/>
    <property type="evidence" value="ECO:0007669"/>
    <property type="project" value="UniProtKB-KW"/>
</dbReference>
<keyword evidence="2" id="KW-1133">Transmembrane helix</keyword>
<dbReference type="SUPFAM" id="SSF53335">
    <property type="entry name" value="S-adenosyl-L-methionine-dependent methyltransferases"/>
    <property type="match status" value="1"/>
</dbReference>
<keyword evidence="2" id="KW-0472">Membrane</keyword>
<dbReference type="EMBL" id="QTUC01000001">
    <property type="protein sequence ID" value="REF35418.1"/>
    <property type="molecule type" value="Genomic_DNA"/>
</dbReference>
<reference evidence="3 4" key="1">
    <citation type="submission" date="2018-08" db="EMBL/GenBank/DDBJ databases">
        <title>Sequencing the genomes of 1000 actinobacteria strains.</title>
        <authorList>
            <person name="Klenk H.-P."/>
        </authorList>
    </citation>
    <scope>NUCLEOTIDE SEQUENCE [LARGE SCALE GENOMIC DNA]</scope>
    <source>
        <strain evidence="3 4">DSM 22891</strain>
    </source>
</reference>
<dbReference type="GO" id="GO:0008168">
    <property type="term" value="F:methyltransferase activity"/>
    <property type="evidence" value="ECO:0007669"/>
    <property type="project" value="UniProtKB-KW"/>
</dbReference>
<dbReference type="AlphaFoldDB" id="A0A3D9V0X8"/>
<name>A0A3D9V0X8_THECX</name>
<evidence type="ECO:0000256" key="1">
    <source>
        <dbReference type="SAM" id="MobiDB-lite"/>
    </source>
</evidence>
<keyword evidence="2" id="KW-0812">Transmembrane</keyword>
<evidence type="ECO:0000313" key="3">
    <source>
        <dbReference type="EMBL" id="REF35418.1"/>
    </source>
</evidence>
<keyword evidence="4" id="KW-1185">Reference proteome</keyword>
<dbReference type="Proteomes" id="UP000256485">
    <property type="component" value="Unassembled WGS sequence"/>
</dbReference>
<keyword evidence="3" id="KW-0489">Methyltransferase</keyword>
<dbReference type="RefSeq" id="WP_170152486.1">
    <property type="nucleotide sequence ID" value="NZ_QTUC01000001.1"/>
</dbReference>
<accession>A0A3D9V0X8</accession>
<feature type="transmembrane region" description="Helical" evidence="2">
    <location>
        <begin position="37"/>
        <end position="55"/>
    </location>
</feature>
<proteinExistence type="predicted"/>
<comment type="caution">
    <text evidence="3">The sequence shown here is derived from an EMBL/GenBank/DDBJ whole genome shotgun (WGS) entry which is preliminary data.</text>
</comment>
<feature type="region of interest" description="Disordered" evidence="1">
    <location>
        <begin position="367"/>
        <end position="403"/>
    </location>
</feature>
<gene>
    <name evidence="3" type="ORF">DFJ64_0797</name>
</gene>
<organism evidence="3 4">
    <name type="scientific">Thermasporomyces composti</name>
    <dbReference type="NCBI Taxonomy" id="696763"/>
    <lineage>
        <taxon>Bacteria</taxon>
        <taxon>Bacillati</taxon>
        <taxon>Actinomycetota</taxon>
        <taxon>Actinomycetes</taxon>
        <taxon>Propionibacteriales</taxon>
        <taxon>Nocardioidaceae</taxon>
        <taxon>Thermasporomyces</taxon>
    </lineage>
</organism>
<feature type="transmembrane region" description="Helical" evidence="2">
    <location>
        <begin position="12"/>
        <end position="31"/>
    </location>
</feature>
<sequence>MSDDAPRAWTRRWVLGALLCWTVGVLVFAVLAPVDVGAVAILLALGPLVAGLVQARRDQRVVMRRLDRQAEMLKRLAASGRTAHAELTTAIDSVAALSTQLLASTTELAAKESLTRADLTAALKANGADVITRTRKGVAVDLLLTYRQLEALLNLYATAGVNRPMPPTRGWASSPDLLLLLANLVERGRPSLIVECGSGTSTVWLAMLLRRFEIDGRLVALEHDAAFVERARGLVDQHELTDYVDVRHAPLEPVRIGSECYSWYSRAQWEDLRDIDLLFVDGPPGEVGRHARLPALPLLDDHLNADAVVVLDDLIRTDEQEVLEEWQRMFPSYEVERVRLEKNAAVLRRRPAPVTPTVDTVAESVEPAAEHADAKDAVGRPEALATGVTPASDTRPVTALASD</sequence>
<protein>
    <submittedName>
        <fullName evidence="3">Methyltransferase family protein</fullName>
    </submittedName>
</protein>